<organism evidence="1">
    <name type="scientific">Rhizophora mucronata</name>
    <name type="common">Asiatic mangrove</name>
    <dbReference type="NCBI Taxonomy" id="61149"/>
    <lineage>
        <taxon>Eukaryota</taxon>
        <taxon>Viridiplantae</taxon>
        <taxon>Streptophyta</taxon>
        <taxon>Embryophyta</taxon>
        <taxon>Tracheophyta</taxon>
        <taxon>Spermatophyta</taxon>
        <taxon>Magnoliopsida</taxon>
        <taxon>eudicotyledons</taxon>
        <taxon>Gunneridae</taxon>
        <taxon>Pentapetalae</taxon>
        <taxon>rosids</taxon>
        <taxon>fabids</taxon>
        <taxon>Malpighiales</taxon>
        <taxon>Rhizophoraceae</taxon>
        <taxon>Rhizophora</taxon>
    </lineage>
</organism>
<protein>
    <submittedName>
        <fullName evidence="1">Uncharacterized protein</fullName>
    </submittedName>
</protein>
<proteinExistence type="predicted"/>
<dbReference type="AlphaFoldDB" id="A0A2P2JBE9"/>
<name>A0A2P2JBE9_RHIMU</name>
<sequence length="51" mass="5721">MANTDSTSNSYFNILSSHSPQSVIHMPANTRKGISCTSSRTHNLVHHWYCT</sequence>
<evidence type="ECO:0000313" key="1">
    <source>
        <dbReference type="EMBL" id="MBW90747.1"/>
    </source>
</evidence>
<accession>A0A2P2JBE9</accession>
<reference evidence="1" key="1">
    <citation type="submission" date="2018-02" db="EMBL/GenBank/DDBJ databases">
        <title>Rhizophora mucronata_Transcriptome.</title>
        <authorList>
            <person name="Meera S.P."/>
            <person name="Sreeshan A."/>
            <person name="Augustine A."/>
        </authorList>
    </citation>
    <scope>NUCLEOTIDE SEQUENCE</scope>
    <source>
        <tissue evidence="1">Leaf</tissue>
    </source>
</reference>
<dbReference type="EMBL" id="GGEC01010264">
    <property type="protein sequence ID" value="MBW90747.1"/>
    <property type="molecule type" value="Transcribed_RNA"/>
</dbReference>